<dbReference type="Pfam" id="PF14322">
    <property type="entry name" value="SusD-like_3"/>
    <property type="match status" value="1"/>
</dbReference>
<evidence type="ECO:0000256" key="1">
    <source>
        <dbReference type="ARBA" id="ARBA00004442"/>
    </source>
</evidence>
<evidence type="ECO:0000256" key="2">
    <source>
        <dbReference type="ARBA" id="ARBA00006275"/>
    </source>
</evidence>
<evidence type="ECO:0000259" key="6">
    <source>
        <dbReference type="Pfam" id="PF07980"/>
    </source>
</evidence>
<evidence type="ECO:0000259" key="7">
    <source>
        <dbReference type="Pfam" id="PF14322"/>
    </source>
</evidence>
<dbReference type="InterPro" id="IPR033985">
    <property type="entry name" value="SusD-like_N"/>
</dbReference>
<dbReference type="InterPro" id="IPR011990">
    <property type="entry name" value="TPR-like_helical_dom_sf"/>
</dbReference>
<evidence type="ECO:0000313" key="8">
    <source>
        <dbReference type="EMBL" id="GGZ16923.1"/>
    </source>
</evidence>
<keyword evidence="9" id="KW-1185">Reference proteome</keyword>
<organism evidence="8 9">
    <name type="scientific">Echinicola pacifica</name>
    <dbReference type="NCBI Taxonomy" id="346377"/>
    <lineage>
        <taxon>Bacteria</taxon>
        <taxon>Pseudomonadati</taxon>
        <taxon>Bacteroidota</taxon>
        <taxon>Cytophagia</taxon>
        <taxon>Cytophagales</taxon>
        <taxon>Cyclobacteriaceae</taxon>
        <taxon>Echinicola</taxon>
    </lineage>
</organism>
<dbReference type="EMBL" id="BMWX01000001">
    <property type="protein sequence ID" value="GGZ16923.1"/>
    <property type="molecule type" value="Genomic_DNA"/>
</dbReference>
<reference evidence="8" key="1">
    <citation type="journal article" date="2014" name="Int. J. Syst. Evol. Microbiol.">
        <title>Complete genome sequence of Corynebacterium casei LMG S-19264T (=DSM 44701T), isolated from a smear-ripened cheese.</title>
        <authorList>
            <consortium name="US DOE Joint Genome Institute (JGI-PGF)"/>
            <person name="Walter F."/>
            <person name="Albersmeier A."/>
            <person name="Kalinowski J."/>
            <person name="Ruckert C."/>
        </authorList>
    </citation>
    <scope>NUCLEOTIDE SEQUENCE</scope>
    <source>
        <strain evidence="8">KCTC 12368</strain>
    </source>
</reference>
<dbReference type="Proteomes" id="UP000619457">
    <property type="component" value="Unassembled WGS sequence"/>
</dbReference>
<proteinExistence type="inferred from homology"/>
<dbReference type="SUPFAM" id="SSF48452">
    <property type="entry name" value="TPR-like"/>
    <property type="match status" value="1"/>
</dbReference>
<feature type="domain" description="SusD-like N-terminal" evidence="7">
    <location>
        <begin position="72"/>
        <end position="192"/>
    </location>
</feature>
<comment type="subcellular location">
    <subcellularLocation>
        <location evidence="1">Cell outer membrane</location>
    </subcellularLocation>
</comment>
<dbReference type="GO" id="GO:0009279">
    <property type="term" value="C:cell outer membrane"/>
    <property type="evidence" value="ECO:0007669"/>
    <property type="project" value="UniProtKB-SubCell"/>
</dbReference>
<keyword evidence="3" id="KW-0732">Signal</keyword>
<evidence type="ECO:0000256" key="5">
    <source>
        <dbReference type="ARBA" id="ARBA00023237"/>
    </source>
</evidence>
<reference evidence="8" key="2">
    <citation type="submission" date="2020-09" db="EMBL/GenBank/DDBJ databases">
        <authorList>
            <person name="Sun Q."/>
            <person name="Kim S."/>
        </authorList>
    </citation>
    <scope>NUCLEOTIDE SEQUENCE</scope>
    <source>
        <strain evidence="8">KCTC 12368</strain>
    </source>
</reference>
<dbReference type="Pfam" id="PF07980">
    <property type="entry name" value="SusD_RagB"/>
    <property type="match status" value="1"/>
</dbReference>
<gene>
    <name evidence="8" type="ORF">GCM10007049_06640</name>
</gene>
<evidence type="ECO:0000256" key="3">
    <source>
        <dbReference type="ARBA" id="ARBA00022729"/>
    </source>
</evidence>
<protein>
    <submittedName>
        <fullName evidence="8">Membrane protein</fullName>
    </submittedName>
</protein>
<keyword evidence="5" id="KW-0998">Cell outer membrane</keyword>
<comment type="caution">
    <text evidence="8">The sequence shown here is derived from an EMBL/GenBank/DDBJ whole genome shotgun (WGS) entry which is preliminary data.</text>
</comment>
<comment type="similarity">
    <text evidence="2">Belongs to the SusD family.</text>
</comment>
<sequence length="499" mass="55445">MISCDDFLEEDPRGLLTPDNFFKNEDEAKLALNGLQGKMPASAGMDAILGTDQGVCGRFAIAPGWVAAVYDAEANHSSFANTWAGLYAGVRDANLLLARIGDSPLTQEIKGSVRAQALFYRATFYFELTTLFGDVPYWRDEINMAEVSLLGQTAANTIQNEMISDLDEAITSGYLSSDRWNQNNGRPTEWSVRMLKAHFHIWQEQWSEARSELIEITQNSPHKDLSPYGEMYKEGNEAHHELIFGREYLANVQNNGSTQNIAHYNSNAENASTRTAMNQLGLYASSAATTFRKSYADSYDENDARKPYNIFGSHTLANGQVAEFNWIYITKFQNGPVPVSDPLFTTANPVHTTSMPSRIFKLSDALLLLAEAEFMMEGSSAAALDPLNRVRRRANLPELTELTMQDIMSERGWELAAEGYFGHKRDLIRWGILEETVMATPAAERAAGAYTLAISRAMDDSTKIANAPMGKFRVFPVPSQELLKSQDLGGGLVQNPLWQ</sequence>
<dbReference type="AlphaFoldDB" id="A0A918PQF4"/>
<evidence type="ECO:0000256" key="4">
    <source>
        <dbReference type="ARBA" id="ARBA00023136"/>
    </source>
</evidence>
<feature type="domain" description="RagB/SusD" evidence="6">
    <location>
        <begin position="322"/>
        <end position="498"/>
    </location>
</feature>
<dbReference type="InterPro" id="IPR012944">
    <property type="entry name" value="SusD_RagB_dom"/>
</dbReference>
<keyword evidence="4" id="KW-0472">Membrane</keyword>
<dbReference type="Gene3D" id="1.25.40.390">
    <property type="match status" value="1"/>
</dbReference>
<name>A0A918PQF4_9BACT</name>
<evidence type="ECO:0000313" key="9">
    <source>
        <dbReference type="Proteomes" id="UP000619457"/>
    </source>
</evidence>
<accession>A0A918PQF4</accession>